<reference evidence="12" key="1">
    <citation type="submission" date="2018-01" db="EMBL/GenBank/DDBJ databases">
        <authorList>
            <person name="Clerissi C."/>
        </authorList>
    </citation>
    <scope>NUCLEOTIDE SEQUENCE</scope>
    <source>
        <strain evidence="12">Cupriavidus taiwanensis STM 3521</strain>
    </source>
</reference>
<comment type="caution">
    <text evidence="12">The sequence shown here is derived from an EMBL/GenBank/DDBJ whole genome shotgun (WGS) entry which is preliminary data.</text>
</comment>
<dbReference type="CDD" id="cd00130">
    <property type="entry name" value="PAS"/>
    <property type="match status" value="2"/>
</dbReference>
<keyword evidence="4" id="KW-0808">Transferase</keyword>
<dbReference type="EMBL" id="OFSP01000004">
    <property type="protein sequence ID" value="SOY44371.1"/>
    <property type="molecule type" value="Genomic_DNA"/>
</dbReference>
<dbReference type="SMART" id="SM00387">
    <property type="entry name" value="HATPase_c"/>
    <property type="match status" value="1"/>
</dbReference>
<evidence type="ECO:0000256" key="7">
    <source>
        <dbReference type="ARBA" id="ARBA00022840"/>
    </source>
</evidence>
<name>A0A375BH96_9BURK</name>
<dbReference type="InterPro" id="IPR035965">
    <property type="entry name" value="PAS-like_dom_sf"/>
</dbReference>
<keyword evidence="7" id="KW-0067">ATP-binding</keyword>
<evidence type="ECO:0000256" key="5">
    <source>
        <dbReference type="ARBA" id="ARBA00022741"/>
    </source>
</evidence>
<dbReference type="PROSITE" id="PS50113">
    <property type="entry name" value="PAC"/>
    <property type="match status" value="1"/>
</dbReference>
<dbReference type="SMART" id="SM00086">
    <property type="entry name" value="PAC"/>
    <property type="match status" value="2"/>
</dbReference>
<keyword evidence="5" id="KW-0547">Nucleotide-binding</keyword>
<accession>A0A375BH96</accession>
<keyword evidence="12" id="KW-0812">Transmembrane</keyword>
<dbReference type="RefSeq" id="WP_116336794.1">
    <property type="nucleotide sequence ID" value="NZ_LT976856.1"/>
</dbReference>
<dbReference type="SUPFAM" id="SSF55785">
    <property type="entry name" value="PYP-like sensor domain (PAS domain)"/>
    <property type="match status" value="2"/>
</dbReference>
<keyword evidence="12" id="KW-0472">Membrane</keyword>
<dbReference type="Pfam" id="PF02518">
    <property type="entry name" value="HATPase_c"/>
    <property type="match status" value="1"/>
</dbReference>
<evidence type="ECO:0000256" key="4">
    <source>
        <dbReference type="ARBA" id="ARBA00022679"/>
    </source>
</evidence>
<dbReference type="GO" id="GO:0000155">
    <property type="term" value="F:phosphorelay sensor kinase activity"/>
    <property type="evidence" value="ECO:0007669"/>
    <property type="project" value="InterPro"/>
</dbReference>
<dbReference type="Gene3D" id="3.30.565.10">
    <property type="entry name" value="Histidine kinase-like ATPase, C-terminal domain"/>
    <property type="match status" value="1"/>
</dbReference>
<dbReference type="SMART" id="SM00388">
    <property type="entry name" value="HisKA"/>
    <property type="match status" value="1"/>
</dbReference>
<comment type="catalytic activity">
    <reaction evidence="1">
        <text>ATP + protein L-histidine = ADP + protein N-phospho-L-histidine.</text>
        <dbReference type="EC" id="2.7.13.3"/>
    </reaction>
</comment>
<dbReference type="InterPro" id="IPR036097">
    <property type="entry name" value="HisK_dim/P_sf"/>
</dbReference>
<evidence type="ECO:0000256" key="6">
    <source>
        <dbReference type="ARBA" id="ARBA00022777"/>
    </source>
</evidence>
<dbReference type="InterPro" id="IPR005467">
    <property type="entry name" value="His_kinase_dom"/>
</dbReference>
<dbReference type="InterPro" id="IPR036890">
    <property type="entry name" value="HATPase_C_sf"/>
</dbReference>
<feature type="domain" description="Histidine kinase" evidence="9">
    <location>
        <begin position="274"/>
        <end position="470"/>
    </location>
</feature>
<dbReference type="SUPFAM" id="SSF55874">
    <property type="entry name" value="ATPase domain of HSP90 chaperone/DNA topoisomerase II/histidine kinase"/>
    <property type="match status" value="1"/>
</dbReference>
<dbReference type="InterPro" id="IPR001610">
    <property type="entry name" value="PAC"/>
</dbReference>
<dbReference type="CDD" id="cd00082">
    <property type="entry name" value="HisKA"/>
    <property type="match status" value="1"/>
</dbReference>
<organism evidence="12">
    <name type="scientific">Cupriavidus taiwanensis</name>
    <dbReference type="NCBI Taxonomy" id="164546"/>
    <lineage>
        <taxon>Bacteria</taxon>
        <taxon>Pseudomonadati</taxon>
        <taxon>Pseudomonadota</taxon>
        <taxon>Betaproteobacteria</taxon>
        <taxon>Burkholderiales</taxon>
        <taxon>Burkholderiaceae</taxon>
        <taxon>Cupriavidus</taxon>
    </lineage>
</organism>
<dbReference type="Gene3D" id="3.30.450.20">
    <property type="entry name" value="PAS domain"/>
    <property type="match status" value="2"/>
</dbReference>
<dbReference type="InterPro" id="IPR004358">
    <property type="entry name" value="Sig_transdc_His_kin-like_C"/>
</dbReference>
<dbReference type="PROSITE" id="PS50109">
    <property type="entry name" value="HIS_KIN"/>
    <property type="match status" value="1"/>
</dbReference>
<evidence type="ECO:0000256" key="2">
    <source>
        <dbReference type="ARBA" id="ARBA00012438"/>
    </source>
</evidence>
<dbReference type="Proteomes" id="UP000256297">
    <property type="component" value="Chromosome CBM2589_b"/>
</dbReference>
<keyword evidence="6 12" id="KW-0418">Kinase</keyword>
<evidence type="ECO:0000259" key="9">
    <source>
        <dbReference type="PROSITE" id="PS50109"/>
    </source>
</evidence>
<dbReference type="PANTHER" id="PTHR43065:SF10">
    <property type="entry name" value="PEROXIDE STRESS-ACTIVATED HISTIDINE KINASE MAK3"/>
    <property type="match status" value="1"/>
</dbReference>
<dbReference type="EC" id="2.7.13.3" evidence="2"/>
<evidence type="ECO:0000259" key="10">
    <source>
        <dbReference type="PROSITE" id="PS50112"/>
    </source>
</evidence>
<evidence type="ECO:0000256" key="3">
    <source>
        <dbReference type="ARBA" id="ARBA00022553"/>
    </source>
</evidence>
<dbReference type="Pfam" id="PF13426">
    <property type="entry name" value="PAS_9"/>
    <property type="match status" value="1"/>
</dbReference>
<evidence type="ECO:0000256" key="1">
    <source>
        <dbReference type="ARBA" id="ARBA00000085"/>
    </source>
</evidence>
<dbReference type="AlphaFoldDB" id="A0A375BH96"/>
<feature type="domain" description="PAC" evidence="11">
    <location>
        <begin position="80"/>
        <end position="130"/>
    </location>
</feature>
<evidence type="ECO:0000256" key="8">
    <source>
        <dbReference type="ARBA" id="ARBA00023012"/>
    </source>
</evidence>
<dbReference type="NCBIfam" id="TIGR00229">
    <property type="entry name" value="sensory_box"/>
    <property type="match status" value="2"/>
</dbReference>
<proteinExistence type="predicted"/>
<dbReference type="PANTHER" id="PTHR43065">
    <property type="entry name" value="SENSOR HISTIDINE KINASE"/>
    <property type="match status" value="1"/>
</dbReference>
<dbReference type="InterPro" id="IPR000700">
    <property type="entry name" value="PAS-assoc_C"/>
</dbReference>
<evidence type="ECO:0000259" key="11">
    <source>
        <dbReference type="PROSITE" id="PS50113"/>
    </source>
</evidence>
<dbReference type="SUPFAM" id="SSF47384">
    <property type="entry name" value="Homodimeric domain of signal transducing histidine kinase"/>
    <property type="match status" value="1"/>
</dbReference>
<dbReference type="InterPro" id="IPR000014">
    <property type="entry name" value="PAS"/>
</dbReference>
<dbReference type="SMART" id="SM00091">
    <property type="entry name" value="PAS"/>
    <property type="match status" value="2"/>
</dbReference>
<evidence type="ECO:0000313" key="12">
    <source>
        <dbReference type="EMBL" id="SOY44371.1"/>
    </source>
</evidence>
<dbReference type="Gene3D" id="1.10.287.130">
    <property type="match status" value="1"/>
</dbReference>
<dbReference type="GO" id="GO:0005524">
    <property type="term" value="F:ATP binding"/>
    <property type="evidence" value="ECO:0007669"/>
    <property type="project" value="UniProtKB-KW"/>
</dbReference>
<gene>
    <name evidence="12" type="ORF">CBM2589_B120334</name>
</gene>
<keyword evidence="3" id="KW-0597">Phosphoprotein</keyword>
<dbReference type="PROSITE" id="PS50112">
    <property type="entry name" value="PAS"/>
    <property type="match status" value="1"/>
</dbReference>
<dbReference type="InterPro" id="IPR003661">
    <property type="entry name" value="HisK_dim/P_dom"/>
</dbReference>
<protein>
    <recommendedName>
        <fullName evidence="2">histidine kinase</fullName>
        <ecNumber evidence="2">2.7.13.3</ecNumber>
    </recommendedName>
</protein>
<dbReference type="InterPro" id="IPR013656">
    <property type="entry name" value="PAS_4"/>
</dbReference>
<dbReference type="PRINTS" id="PR00344">
    <property type="entry name" value="BCTRLSENSOR"/>
</dbReference>
<keyword evidence="8" id="KW-0902">Two-component regulatory system</keyword>
<sequence length="500" mass="55966">MTASTNYRDVFEYANDVMVIHDKDSGEILHANRRACEVYGCSVEELRRMTIGDLTRNHFPYDNDEGLRLVREAATALEGKLFEWVIRDRAGTETAVEVSLKPIMLDGVVRVLAIARDITERKQAEAALRQKERHYRRLIERSADGIAILSIDGVIRFAGPSILPLLGVPPRFATGRSVYDFVSEEEGDRFREILNNLAPEADITLTYRILHRNGLWRIHEATCRNLVRDPAVAGILINFRDITSRVQDEELARARERQFGHIARLSTTGEMAAALAHELNQPFFAILNFVAGCRRQIQSGTYSEARILRALELAQNEAERAGKIINTVRNFTCKSDYQRRTADLRRLAADMGELIGVRARHAGVTLEYAMDTEPCWIECDDVLIQQVVVNLAVNGIESIEQEQGDYRRLKISVGRQSSGRVKMTLADTGHGLPRISPDKMFGAFFTTKREGLGIGLSLCRSIVETHGGHLWMTEAAAIENGGVRETRCHVLLPGCAAPAD</sequence>
<feature type="domain" description="PAS" evidence="10">
    <location>
        <begin position="131"/>
        <end position="201"/>
    </location>
</feature>
<dbReference type="InterPro" id="IPR003594">
    <property type="entry name" value="HATPase_dom"/>
</dbReference>
<dbReference type="Pfam" id="PF08448">
    <property type="entry name" value="PAS_4"/>
    <property type="match status" value="1"/>
</dbReference>
<dbReference type="Pfam" id="PF00512">
    <property type="entry name" value="HisKA"/>
    <property type="match status" value="1"/>
</dbReference>